<proteinExistence type="predicted"/>
<evidence type="ECO:0000256" key="1">
    <source>
        <dbReference type="SAM" id="MobiDB-lite"/>
    </source>
</evidence>
<protein>
    <submittedName>
        <fullName evidence="2">Uncharacterized protein</fullName>
    </submittedName>
</protein>
<evidence type="ECO:0000313" key="2">
    <source>
        <dbReference type="EMBL" id="OAE48227.1"/>
    </source>
</evidence>
<gene>
    <name evidence="2" type="ORF">A7J57_22775</name>
</gene>
<dbReference type="EMBL" id="LXPS01000007">
    <property type="protein sequence ID" value="OAE48227.1"/>
    <property type="molecule type" value="Genomic_DNA"/>
</dbReference>
<evidence type="ECO:0000313" key="3">
    <source>
        <dbReference type="Proteomes" id="UP000077098"/>
    </source>
</evidence>
<organism evidence="2 3">
    <name type="scientific">Agrobacterium tumefaciens</name>
    <dbReference type="NCBI Taxonomy" id="358"/>
    <lineage>
        <taxon>Bacteria</taxon>
        <taxon>Pseudomonadati</taxon>
        <taxon>Pseudomonadota</taxon>
        <taxon>Alphaproteobacteria</taxon>
        <taxon>Hyphomicrobiales</taxon>
        <taxon>Rhizobiaceae</taxon>
        <taxon>Rhizobium/Agrobacterium group</taxon>
        <taxon>Agrobacterium</taxon>
        <taxon>Agrobacterium tumefaciens complex</taxon>
    </lineage>
</organism>
<dbReference type="Proteomes" id="UP000077098">
    <property type="component" value="Unassembled WGS sequence"/>
</dbReference>
<accession>A0A176XF88</accession>
<feature type="region of interest" description="Disordered" evidence="1">
    <location>
        <begin position="42"/>
        <end position="65"/>
    </location>
</feature>
<comment type="caution">
    <text evidence="2">The sequence shown here is derived from an EMBL/GenBank/DDBJ whole genome shotgun (WGS) entry which is preliminary data.</text>
</comment>
<sequence length="113" mass="12656">MSTKSELEIPALTATLLKLERNVTNKRVVGQSRKPCSHSVLRVGQNRSFGPTGPISTIPKKTRKEKRRELLQNDKQHRALARAVEKGSVPYLDGLVQWRPSIWCSSLGMSTMS</sequence>
<dbReference type="AlphaFoldDB" id="A0A176XF88"/>
<name>A0A176XF88_AGRTU</name>
<reference evidence="2 3" key="1">
    <citation type="submission" date="2016-05" db="EMBL/GenBank/DDBJ databases">
        <authorList>
            <person name="Lavstsen T."/>
            <person name="Jespersen J.S."/>
        </authorList>
    </citation>
    <scope>NUCLEOTIDE SEQUENCE [LARGE SCALE GENOMIC DNA]</scope>
    <source>
        <strain evidence="2 3">KCJ1736</strain>
    </source>
</reference>